<evidence type="ECO:0000313" key="14">
    <source>
        <dbReference type="Proteomes" id="UP000051448"/>
    </source>
</evidence>
<comment type="function">
    <text evidence="10">Exhibits a very high intrinsic GTPase hydrolysis rate. Involved in the addition of a carboxymethylaminomethyl (cmnm) group at the wobble position (U34) of certain tRNAs, forming tRNA-cmnm(5)s(2)U34.</text>
</comment>
<dbReference type="GO" id="GO:0042802">
    <property type="term" value="F:identical protein binding"/>
    <property type="evidence" value="ECO:0007669"/>
    <property type="project" value="UniProtKB-ARBA"/>
</dbReference>
<dbReference type="NCBIfam" id="TIGR00231">
    <property type="entry name" value="small_GTP"/>
    <property type="match status" value="1"/>
</dbReference>
<dbReference type="SUPFAM" id="SSF116878">
    <property type="entry name" value="TrmE connector domain"/>
    <property type="match status" value="1"/>
</dbReference>
<dbReference type="CDD" id="cd14858">
    <property type="entry name" value="TrmE_N"/>
    <property type="match status" value="1"/>
</dbReference>
<evidence type="ECO:0000256" key="4">
    <source>
        <dbReference type="ARBA" id="ARBA00022723"/>
    </source>
</evidence>
<name>A0A0R1MC42_9LACO</name>
<comment type="caution">
    <text evidence="13">The sequence shown here is derived from an EMBL/GenBank/DDBJ whole genome shotgun (WGS) entry which is preliminary data.</text>
</comment>
<feature type="binding site" evidence="10">
    <location>
        <position position="263"/>
    </location>
    <ligand>
        <name>Mg(2+)</name>
        <dbReference type="ChEBI" id="CHEBI:18420"/>
    </ligand>
</feature>
<feature type="binding site" evidence="10">
    <location>
        <position position="259"/>
    </location>
    <ligand>
        <name>K(+)</name>
        <dbReference type="ChEBI" id="CHEBI:29103"/>
    </ligand>
</feature>
<dbReference type="Gene3D" id="1.20.120.430">
    <property type="entry name" value="tRNA modification GTPase MnmE domain 2"/>
    <property type="match status" value="1"/>
</dbReference>
<proteinExistence type="inferred from homology"/>
<dbReference type="GO" id="GO:0003924">
    <property type="term" value="F:GTPase activity"/>
    <property type="evidence" value="ECO:0007669"/>
    <property type="project" value="UniProtKB-UniRule"/>
</dbReference>
<dbReference type="GO" id="GO:0005829">
    <property type="term" value="C:cytosol"/>
    <property type="evidence" value="ECO:0007669"/>
    <property type="project" value="TreeGrafter"/>
</dbReference>
<comment type="similarity">
    <text evidence="1 10 11">Belongs to the TRAFAC class TrmE-Era-EngA-EngB-Septin-like GTPase superfamily. TrmE GTPase family.</text>
</comment>
<feature type="binding site" evidence="10">
    <location>
        <position position="51"/>
    </location>
    <ligand>
        <name>(6S)-5-formyl-5,6,7,8-tetrahydrofolate</name>
        <dbReference type="ChEBI" id="CHEBI:57457"/>
    </ligand>
</feature>
<feature type="binding site" evidence="10">
    <location>
        <position position="487"/>
    </location>
    <ligand>
        <name>(6S)-5-formyl-5,6,7,8-tetrahydrofolate</name>
        <dbReference type="ChEBI" id="CHEBI:57457"/>
    </ligand>
</feature>
<feature type="binding site" evidence="10">
    <location>
        <begin position="259"/>
        <end position="264"/>
    </location>
    <ligand>
        <name>GTP</name>
        <dbReference type="ChEBI" id="CHEBI:37565"/>
    </ligand>
</feature>
<dbReference type="EC" id="3.6.-.-" evidence="10"/>
<feature type="binding site" evidence="10">
    <location>
        <begin position="303"/>
        <end position="306"/>
    </location>
    <ligand>
        <name>GTP</name>
        <dbReference type="ChEBI" id="CHEBI:37565"/>
    </ligand>
</feature>
<accession>A0A0R1MC42</accession>
<dbReference type="AlphaFoldDB" id="A0A0R1MC42"/>
<evidence type="ECO:0000256" key="11">
    <source>
        <dbReference type="RuleBase" id="RU003313"/>
    </source>
</evidence>
<keyword evidence="7 10" id="KW-0460">Magnesium</keyword>
<feature type="binding site" evidence="10">
    <location>
        <begin position="278"/>
        <end position="284"/>
    </location>
    <ligand>
        <name>GTP</name>
        <dbReference type="ChEBI" id="CHEBI:37565"/>
    </ligand>
</feature>
<dbReference type="STRING" id="1423759.FC92_GL002171"/>
<comment type="cofactor">
    <cofactor evidence="10">
        <name>K(+)</name>
        <dbReference type="ChEBI" id="CHEBI:29103"/>
    </cofactor>
    <text evidence="10">Binds 1 potassium ion per subunit.</text>
</comment>
<dbReference type="PATRIC" id="fig|1423759.3.peg.2269"/>
<keyword evidence="3 10" id="KW-0819">tRNA processing</keyword>
<dbReference type="GO" id="GO:0030488">
    <property type="term" value="P:tRNA methylation"/>
    <property type="evidence" value="ECO:0007669"/>
    <property type="project" value="TreeGrafter"/>
</dbReference>
<keyword evidence="2 10" id="KW-0963">Cytoplasm</keyword>
<dbReference type="InterPro" id="IPR027417">
    <property type="entry name" value="P-loop_NTPase"/>
</dbReference>
<feature type="domain" description="TrmE-type G" evidence="12">
    <location>
        <begin position="249"/>
        <end position="408"/>
    </location>
</feature>
<dbReference type="PROSITE" id="PS51709">
    <property type="entry name" value="G_TRME"/>
    <property type="match status" value="1"/>
</dbReference>
<dbReference type="Gene3D" id="3.30.1360.120">
    <property type="entry name" value="Probable tRNA modification gtpase trme, domain 1"/>
    <property type="match status" value="1"/>
</dbReference>
<dbReference type="EMBL" id="AZDX01000080">
    <property type="protein sequence ID" value="KRL02490.1"/>
    <property type="molecule type" value="Genomic_DNA"/>
</dbReference>
<organism evidence="13 14">
    <name type="scientific">Liquorilactobacillus hordei DSM 19519</name>
    <dbReference type="NCBI Taxonomy" id="1423759"/>
    <lineage>
        <taxon>Bacteria</taxon>
        <taxon>Bacillati</taxon>
        <taxon>Bacillota</taxon>
        <taxon>Bacilli</taxon>
        <taxon>Lactobacillales</taxon>
        <taxon>Lactobacillaceae</taxon>
        <taxon>Liquorilactobacillus</taxon>
    </lineage>
</organism>
<evidence type="ECO:0000256" key="7">
    <source>
        <dbReference type="ARBA" id="ARBA00022842"/>
    </source>
</evidence>
<feature type="binding site" evidence="10">
    <location>
        <position position="152"/>
    </location>
    <ligand>
        <name>(6S)-5-formyl-5,6,7,8-tetrahydrofolate</name>
        <dbReference type="ChEBI" id="CHEBI:57457"/>
    </ligand>
</feature>
<dbReference type="SUPFAM" id="SSF52540">
    <property type="entry name" value="P-loop containing nucleoside triphosphate hydrolases"/>
    <property type="match status" value="1"/>
</dbReference>
<evidence type="ECO:0000256" key="8">
    <source>
        <dbReference type="ARBA" id="ARBA00022958"/>
    </source>
</evidence>
<dbReference type="InterPro" id="IPR004520">
    <property type="entry name" value="GTPase_MnmE"/>
</dbReference>
<dbReference type="CDD" id="cd04164">
    <property type="entry name" value="trmE"/>
    <property type="match status" value="1"/>
</dbReference>
<feature type="binding site" evidence="10">
    <location>
        <position position="278"/>
    </location>
    <ligand>
        <name>K(+)</name>
        <dbReference type="ChEBI" id="CHEBI:29103"/>
    </ligand>
</feature>
<dbReference type="InterPro" id="IPR027368">
    <property type="entry name" value="MnmE_dom2"/>
</dbReference>
<evidence type="ECO:0000256" key="9">
    <source>
        <dbReference type="ARBA" id="ARBA00023134"/>
    </source>
</evidence>
<evidence type="ECO:0000256" key="10">
    <source>
        <dbReference type="HAMAP-Rule" id="MF_00379"/>
    </source>
</evidence>
<evidence type="ECO:0000256" key="1">
    <source>
        <dbReference type="ARBA" id="ARBA00011043"/>
    </source>
</evidence>
<dbReference type="Proteomes" id="UP000051448">
    <property type="component" value="Unassembled WGS sequence"/>
</dbReference>
<dbReference type="InterPro" id="IPR018948">
    <property type="entry name" value="GTP-bd_TrmE_N"/>
</dbReference>
<reference evidence="13 14" key="1">
    <citation type="journal article" date="2015" name="Genome Announc.">
        <title>Expanding the biotechnology potential of lactobacilli through comparative genomics of 213 strains and associated genera.</title>
        <authorList>
            <person name="Sun Z."/>
            <person name="Harris H.M."/>
            <person name="McCann A."/>
            <person name="Guo C."/>
            <person name="Argimon S."/>
            <person name="Zhang W."/>
            <person name="Yang X."/>
            <person name="Jeffery I.B."/>
            <person name="Cooney J.C."/>
            <person name="Kagawa T.F."/>
            <person name="Liu W."/>
            <person name="Song Y."/>
            <person name="Salvetti E."/>
            <person name="Wrobel A."/>
            <person name="Rasinkangas P."/>
            <person name="Parkhill J."/>
            <person name="Rea M.C."/>
            <person name="O'Sullivan O."/>
            <person name="Ritari J."/>
            <person name="Douillard F.P."/>
            <person name="Paul Ross R."/>
            <person name="Yang R."/>
            <person name="Briner A.E."/>
            <person name="Felis G.E."/>
            <person name="de Vos W.M."/>
            <person name="Barrangou R."/>
            <person name="Klaenhammer T.R."/>
            <person name="Caufield P.W."/>
            <person name="Cui Y."/>
            <person name="Zhang H."/>
            <person name="O'Toole P.W."/>
        </authorList>
    </citation>
    <scope>NUCLEOTIDE SEQUENCE [LARGE SCALE GENOMIC DNA]</scope>
    <source>
        <strain evidence="13 14">DSM 19519</strain>
    </source>
</reference>
<dbReference type="GO" id="GO:0046872">
    <property type="term" value="F:metal ion binding"/>
    <property type="evidence" value="ECO:0007669"/>
    <property type="project" value="UniProtKB-KW"/>
</dbReference>
<dbReference type="FunFam" id="3.30.1360.120:FF:000003">
    <property type="entry name" value="tRNA modification GTPase MnmE"/>
    <property type="match status" value="1"/>
</dbReference>
<comment type="caution">
    <text evidence="10">Lacks conserved residue(s) required for the propagation of feature annotation.</text>
</comment>
<dbReference type="GO" id="GO:0002098">
    <property type="term" value="P:tRNA wobble uridine modification"/>
    <property type="evidence" value="ECO:0007669"/>
    <property type="project" value="TreeGrafter"/>
</dbReference>
<dbReference type="GO" id="GO:0005525">
    <property type="term" value="F:GTP binding"/>
    <property type="evidence" value="ECO:0007669"/>
    <property type="project" value="UniProtKB-UniRule"/>
</dbReference>
<feature type="binding site" evidence="10">
    <location>
        <position position="280"/>
    </location>
    <ligand>
        <name>K(+)</name>
        <dbReference type="ChEBI" id="CHEBI:29103"/>
    </ligand>
</feature>
<evidence type="ECO:0000259" key="12">
    <source>
        <dbReference type="PROSITE" id="PS51709"/>
    </source>
</evidence>
<keyword evidence="14" id="KW-1185">Reference proteome</keyword>
<comment type="subcellular location">
    <subcellularLocation>
        <location evidence="10">Cytoplasm</location>
    </subcellularLocation>
</comment>
<dbReference type="PANTHER" id="PTHR42714">
    <property type="entry name" value="TRNA MODIFICATION GTPASE GTPBP3"/>
    <property type="match status" value="1"/>
</dbReference>
<dbReference type="InterPro" id="IPR005225">
    <property type="entry name" value="Small_GTP-bd"/>
</dbReference>
<keyword evidence="9 10" id="KW-0342">GTP-binding</keyword>
<dbReference type="Pfam" id="PF12631">
    <property type="entry name" value="MnmE_helical"/>
    <property type="match status" value="1"/>
</dbReference>
<evidence type="ECO:0000256" key="3">
    <source>
        <dbReference type="ARBA" id="ARBA00022694"/>
    </source>
</evidence>
<dbReference type="Pfam" id="PF10396">
    <property type="entry name" value="TrmE_N"/>
    <property type="match status" value="1"/>
</dbReference>
<dbReference type="NCBIfam" id="TIGR00450">
    <property type="entry name" value="mnmE_trmE_thdF"/>
    <property type="match status" value="1"/>
</dbReference>
<dbReference type="InterPro" id="IPR006073">
    <property type="entry name" value="GTP-bd"/>
</dbReference>
<dbReference type="HAMAP" id="MF_00379">
    <property type="entry name" value="GTPase_MnmE"/>
    <property type="match status" value="1"/>
</dbReference>
<dbReference type="InterPro" id="IPR031168">
    <property type="entry name" value="G_TrmE"/>
</dbReference>
<sequence>MLYPRFQGVEWRFFYCLKGGNGQLTAGMITEYDTIAAISTPPGEGAISIVRLSGDEALQITQNLFSGKNLTKVKSHTINYGHIINPRTKQEVDEVMVSVMRAPKTFTRENVVEINCHGGIVATNKILQLLLSNGARLAEPGEFTKRAFLHGRIDLSQAEAVMDLIRAKTDRSMKVALNQLDGNLSQLIRNLRQDILDVLAQVEVNIDYPEYDDVEEMTTRFLKEKAQETKARIEQLLQTARQGKVLREGLATAIIGRPNVGKSSLLNHLLHEDKAIVTDVAGTTRDVIEEYVNVRGVPLKLIDTAGIRETSDKVEKIGVERSKKAIEQADLVMLVLNQSEPLTIEDQQLIDLTKDKKRVVLLNKGDLPSRMDLTQLTKEIGKAELLNVSVLKNEGIDKLEEKIAKLFFGGIENSQTTIMVTNARHIGLLNQARDSLDAVLNGIEANMPVDLIQIDMTNCWDLLGEITGDSYQDELLTQLFSQFCLGK</sequence>
<dbReference type="FunFam" id="3.40.50.300:FF:000494">
    <property type="entry name" value="tRNA modification GTPase MnmE"/>
    <property type="match status" value="1"/>
</dbReference>
<dbReference type="PANTHER" id="PTHR42714:SF2">
    <property type="entry name" value="TRNA MODIFICATION GTPASE GTPBP3, MITOCHONDRIAL"/>
    <property type="match status" value="1"/>
</dbReference>
<evidence type="ECO:0000313" key="13">
    <source>
        <dbReference type="EMBL" id="KRL02490.1"/>
    </source>
</evidence>
<keyword evidence="5 10" id="KW-0547">Nucleotide-binding</keyword>
<keyword evidence="6 10" id="KW-0378">Hydrolase</keyword>
<evidence type="ECO:0000256" key="5">
    <source>
        <dbReference type="ARBA" id="ARBA00022741"/>
    </source>
</evidence>
<keyword evidence="8 10" id="KW-0630">Potassium</keyword>
<dbReference type="InterPro" id="IPR027266">
    <property type="entry name" value="TrmE/GcvT-like"/>
</dbReference>
<dbReference type="NCBIfam" id="NF003661">
    <property type="entry name" value="PRK05291.1-3"/>
    <property type="match status" value="1"/>
</dbReference>
<feature type="binding site" evidence="10">
    <location>
        <position position="283"/>
    </location>
    <ligand>
        <name>K(+)</name>
        <dbReference type="ChEBI" id="CHEBI:29103"/>
    </ligand>
</feature>
<dbReference type="InterPro" id="IPR025867">
    <property type="entry name" value="MnmE_helical"/>
</dbReference>
<feature type="binding site" evidence="10">
    <location>
        <position position="284"/>
    </location>
    <ligand>
        <name>Mg(2+)</name>
        <dbReference type="ChEBI" id="CHEBI:18420"/>
    </ligand>
</feature>
<gene>
    <name evidence="10" type="primary">mnmE</name>
    <name evidence="10" type="synonym">trmE</name>
    <name evidence="13" type="ORF">FC92_GL002171</name>
</gene>
<dbReference type="Gene3D" id="3.40.50.300">
    <property type="entry name" value="P-loop containing nucleotide triphosphate hydrolases"/>
    <property type="match status" value="1"/>
</dbReference>
<evidence type="ECO:0000256" key="2">
    <source>
        <dbReference type="ARBA" id="ARBA00022490"/>
    </source>
</evidence>
<comment type="subunit">
    <text evidence="10">Homodimer. Heterotetramer of two MnmE and two MnmG subunits.</text>
</comment>
<dbReference type="Pfam" id="PF01926">
    <property type="entry name" value="MMR_HSR1"/>
    <property type="match status" value="1"/>
</dbReference>
<feature type="binding site" evidence="10">
    <location>
        <position position="113"/>
    </location>
    <ligand>
        <name>(6S)-5-formyl-5,6,7,8-tetrahydrofolate</name>
        <dbReference type="ChEBI" id="CHEBI:57457"/>
    </ligand>
</feature>
<evidence type="ECO:0000256" key="6">
    <source>
        <dbReference type="ARBA" id="ARBA00022801"/>
    </source>
</evidence>
<protein>
    <recommendedName>
        <fullName evidence="10">tRNA modification GTPase MnmE</fullName>
        <ecNumber evidence="10">3.6.-.-</ecNumber>
    </recommendedName>
</protein>
<keyword evidence="4 10" id="KW-0479">Metal-binding</keyword>